<dbReference type="InterPro" id="IPR016181">
    <property type="entry name" value="Acyl_CoA_acyltransferase"/>
</dbReference>
<evidence type="ECO:0000259" key="1">
    <source>
        <dbReference type="PROSITE" id="PS51186"/>
    </source>
</evidence>
<dbReference type="eggNOG" id="COG0456">
    <property type="taxonomic scope" value="Bacteria"/>
</dbReference>
<dbReference type="CDD" id="cd04301">
    <property type="entry name" value="NAT_SF"/>
    <property type="match status" value="1"/>
</dbReference>
<dbReference type="OrthoDB" id="6289717at2"/>
<gene>
    <name evidence="2" type="ORF">OM33_16210</name>
</gene>
<dbReference type="SUPFAM" id="SSF55729">
    <property type="entry name" value="Acyl-CoA N-acyltransferases (Nat)"/>
    <property type="match status" value="1"/>
</dbReference>
<dbReference type="InterPro" id="IPR022525">
    <property type="entry name" value="GNAT_AblB"/>
</dbReference>
<keyword evidence="3" id="KW-1185">Reference proteome</keyword>
<dbReference type="EMBL" id="CP009889">
    <property type="protein sequence ID" value="AIY66675.1"/>
    <property type="molecule type" value="Genomic_DNA"/>
</dbReference>
<dbReference type="GO" id="GO:0008080">
    <property type="term" value="F:N-acetyltransferase activity"/>
    <property type="evidence" value="ECO:0007669"/>
    <property type="project" value="InterPro"/>
</dbReference>
<reference evidence="2 3" key="1">
    <citation type="submission" date="2014-11" db="EMBL/GenBank/DDBJ databases">
        <title>Complete Genome Sequence of Pseudoalteromonas sp. Strain OCN003 Isolated from Kaneohe Bay, Oahu, Hawaii.</title>
        <authorList>
            <person name="Beurmann S."/>
            <person name="Videau P."/>
            <person name="Ushijima B."/>
            <person name="Smith A.M."/>
            <person name="Aeby G.S."/>
            <person name="Callahan S.M."/>
            <person name="Belcaid M."/>
        </authorList>
    </citation>
    <scope>NUCLEOTIDE SEQUENCE [LARGE SCALE GENOMIC DNA]</scope>
    <source>
        <strain evidence="2 3">OCN003</strain>
    </source>
</reference>
<organism evidence="2 3">
    <name type="scientific">Pseudoalteromonas piratica</name>
    <dbReference type="NCBI Taxonomy" id="1348114"/>
    <lineage>
        <taxon>Bacteria</taxon>
        <taxon>Pseudomonadati</taxon>
        <taxon>Pseudomonadota</taxon>
        <taxon>Gammaproteobacteria</taxon>
        <taxon>Alteromonadales</taxon>
        <taxon>Pseudoalteromonadaceae</taxon>
        <taxon>Pseudoalteromonas</taxon>
    </lineage>
</organism>
<accession>A0A0A7EJ25</accession>
<name>A0A0A7EJ25_9GAMM</name>
<feature type="domain" description="N-acetyltransferase" evidence="1">
    <location>
        <begin position="129"/>
        <end position="279"/>
    </location>
</feature>
<dbReference type="Gene3D" id="3.40.630.30">
    <property type="match status" value="1"/>
</dbReference>
<dbReference type="Pfam" id="PF00583">
    <property type="entry name" value="Acetyltransf_1"/>
    <property type="match status" value="1"/>
</dbReference>
<dbReference type="RefSeq" id="WP_040135089.1">
    <property type="nucleotide sequence ID" value="NZ_CP009889.1"/>
</dbReference>
<evidence type="ECO:0000313" key="3">
    <source>
        <dbReference type="Proteomes" id="UP000030341"/>
    </source>
</evidence>
<evidence type="ECO:0000313" key="2">
    <source>
        <dbReference type="EMBL" id="AIY66675.1"/>
    </source>
</evidence>
<protein>
    <recommendedName>
        <fullName evidence="1">N-acetyltransferase domain-containing protein</fullName>
    </recommendedName>
</protein>
<proteinExistence type="predicted"/>
<dbReference type="KEGG" id="pseo:OM33_16210"/>
<sequence>MTATQFDSEMNLTGNNIRFGKLNDRVYITDATIELPNAFHKEVEDFAKKGGYSKIIAKVKDAQVLPFLQRGYQIEATVPGYFGLQDAIFISRFFDESRAECDHSDLSDGIINEVQNADLWQPSSFSQPVLFRKCNQADVRALSKLYQLAFSSYGSPIGDENYISRSIDSGVDYFCVEYMDAIVACVRIEYEKDAPNARLYDTVVLSQFRNEGIASALIFEASKYLKSNDVEFIYSVCRASSFAINKVFARLDFEYGGRLINNNLVNNKLVSMNVWSQKL</sequence>
<dbReference type="Proteomes" id="UP000030341">
    <property type="component" value="Chromosome 2"/>
</dbReference>
<dbReference type="PROSITE" id="PS51186">
    <property type="entry name" value="GNAT"/>
    <property type="match status" value="1"/>
</dbReference>
<dbReference type="STRING" id="1348114.OM33_16210"/>
<dbReference type="HOGENOM" id="CLU_081246_0_0_6"/>
<dbReference type="InterPro" id="IPR000182">
    <property type="entry name" value="GNAT_dom"/>
</dbReference>
<dbReference type="NCBIfam" id="TIGR03827">
    <property type="entry name" value="GNAT_ablB"/>
    <property type="match status" value="1"/>
</dbReference>
<dbReference type="AlphaFoldDB" id="A0A0A7EJ25"/>